<feature type="compositionally biased region" description="Polar residues" evidence="1">
    <location>
        <begin position="91"/>
        <end position="102"/>
    </location>
</feature>
<dbReference type="EMBL" id="CP111014">
    <property type="protein sequence ID" value="WAR00446.1"/>
    <property type="molecule type" value="Genomic_DNA"/>
</dbReference>
<name>A0ABY7DZV1_MYAAR</name>
<protein>
    <submittedName>
        <fullName evidence="2">Uncharacterized protein</fullName>
    </submittedName>
</protein>
<organism evidence="2 3">
    <name type="scientific">Mya arenaria</name>
    <name type="common">Soft-shell clam</name>
    <dbReference type="NCBI Taxonomy" id="6604"/>
    <lineage>
        <taxon>Eukaryota</taxon>
        <taxon>Metazoa</taxon>
        <taxon>Spiralia</taxon>
        <taxon>Lophotrochozoa</taxon>
        <taxon>Mollusca</taxon>
        <taxon>Bivalvia</taxon>
        <taxon>Autobranchia</taxon>
        <taxon>Heteroconchia</taxon>
        <taxon>Euheterodonta</taxon>
        <taxon>Imparidentia</taxon>
        <taxon>Neoheterodontei</taxon>
        <taxon>Myida</taxon>
        <taxon>Myoidea</taxon>
        <taxon>Myidae</taxon>
        <taxon>Mya</taxon>
    </lineage>
</organism>
<reference evidence="2" key="1">
    <citation type="submission" date="2022-11" db="EMBL/GenBank/DDBJ databases">
        <title>Centuries of genome instability and evolution in soft-shell clam transmissible cancer (bioRxiv).</title>
        <authorList>
            <person name="Hart S.F.M."/>
            <person name="Yonemitsu M.A."/>
            <person name="Giersch R.M."/>
            <person name="Beal B.F."/>
            <person name="Arriagada G."/>
            <person name="Davis B.W."/>
            <person name="Ostrander E.A."/>
            <person name="Goff S.P."/>
            <person name="Metzger M.J."/>
        </authorList>
    </citation>
    <scope>NUCLEOTIDE SEQUENCE</scope>
    <source>
        <strain evidence="2">MELC-2E11</strain>
        <tissue evidence="2">Siphon/mantle</tissue>
    </source>
</reference>
<dbReference type="Proteomes" id="UP001164746">
    <property type="component" value="Chromosome 3"/>
</dbReference>
<sequence>MTCEVSKYDIAALMALIDMIRINWTDRLEMYKLLLALLADYNPTVHGNREKTVRYLRLLISDKRDACEYTKHSHQEEAEQQVKPAAESEKCPSNNEDQSPPDSTEEEFPQPEVVLAGSVVSKTCQIPDQMQAEPITASKHQVYQQQVNPKAVEGTCQQASSNYVSMMSQLPFPYQHHIYPTAPGQLVAYPHMITNCTGPPLPWRPVPFLQTCAQSGPQVGAVATSESESLLDLSLKPALKDRLTEVDSEIKTSTSGVMRRASDTDLVSFDGENMDLRKWTVANSSLTSEQGRITPRISEASIASTHWQTPMSIEKLELVPKPQLSIPTAEHTFSKQIQQSELGFTQPNSFFPDMPLTRSLSLGHLEASHIFSEPSSGTSSVHLSPYLLGMLPDKMTDSDIDSDDVFMS</sequence>
<evidence type="ECO:0000313" key="2">
    <source>
        <dbReference type="EMBL" id="WAR00446.1"/>
    </source>
</evidence>
<proteinExistence type="predicted"/>
<keyword evidence="3" id="KW-1185">Reference proteome</keyword>
<gene>
    <name evidence="2" type="ORF">MAR_024818</name>
</gene>
<feature type="region of interest" description="Disordered" evidence="1">
    <location>
        <begin position="70"/>
        <end position="109"/>
    </location>
</feature>
<evidence type="ECO:0000256" key="1">
    <source>
        <dbReference type="SAM" id="MobiDB-lite"/>
    </source>
</evidence>
<accession>A0ABY7DZV1</accession>
<evidence type="ECO:0000313" key="3">
    <source>
        <dbReference type="Proteomes" id="UP001164746"/>
    </source>
</evidence>